<proteinExistence type="predicted"/>
<dbReference type="AlphaFoldDB" id="A0A9P6JHT8"/>
<comment type="caution">
    <text evidence="1">The sequence shown here is derived from an EMBL/GenBank/DDBJ whole genome shotgun (WGS) entry which is preliminary data.</text>
</comment>
<dbReference type="OrthoDB" id="412006at2759"/>
<accession>A0A9P6JHT8</accession>
<evidence type="ECO:0000313" key="1">
    <source>
        <dbReference type="EMBL" id="KAF9521598.1"/>
    </source>
</evidence>
<gene>
    <name evidence="1" type="ORF">CPB83DRAFT_751798</name>
</gene>
<sequence>HPEGKWQYQATSNEQIDHIIKSLSPYKASRSNAAPNSVFTYNHDQLVPYLGPIYRSFDTFKTYPEEWKVTETPVL</sequence>
<feature type="non-terminal residue" evidence="1">
    <location>
        <position position="1"/>
    </location>
</feature>
<evidence type="ECO:0000313" key="2">
    <source>
        <dbReference type="Proteomes" id="UP000807306"/>
    </source>
</evidence>
<name>A0A9P6JHT8_9AGAR</name>
<organism evidence="1 2">
    <name type="scientific">Crepidotus variabilis</name>
    <dbReference type="NCBI Taxonomy" id="179855"/>
    <lineage>
        <taxon>Eukaryota</taxon>
        <taxon>Fungi</taxon>
        <taxon>Dikarya</taxon>
        <taxon>Basidiomycota</taxon>
        <taxon>Agaricomycotina</taxon>
        <taxon>Agaricomycetes</taxon>
        <taxon>Agaricomycetidae</taxon>
        <taxon>Agaricales</taxon>
        <taxon>Agaricineae</taxon>
        <taxon>Crepidotaceae</taxon>
        <taxon>Crepidotus</taxon>
    </lineage>
</organism>
<feature type="non-terminal residue" evidence="1">
    <location>
        <position position="75"/>
    </location>
</feature>
<reference evidence="1" key="1">
    <citation type="submission" date="2020-11" db="EMBL/GenBank/DDBJ databases">
        <authorList>
            <consortium name="DOE Joint Genome Institute"/>
            <person name="Ahrendt S."/>
            <person name="Riley R."/>
            <person name="Andreopoulos W."/>
            <person name="Labutti K."/>
            <person name="Pangilinan J."/>
            <person name="Ruiz-Duenas F.J."/>
            <person name="Barrasa J.M."/>
            <person name="Sanchez-Garcia M."/>
            <person name="Camarero S."/>
            <person name="Miyauchi S."/>
            <person name="Serrano A."/>
            <person name="Linde D."/>
            <person name="Babiker R."/>
            <person name="Drula E."/>
            <person name="Ayuso-Fernandez I."/>
            <person name="Pacheco R."/>
            <person name="Padilla G."/>
            <person name="Ferreira P."/>
            <person name="Barriuso J."/>
            <person name="Kellner H."/>
            <person name="Castanera R."/>
            <person name="Alfaro M."/>
            <person name="Ramirez L."/>
            <person name="Pisabarro A.G."/>
            <person name="Kuo A."/>
            <person name="Tritt A."/>
            <person name="Lipzen A."/>
            <person name="He G."/>
            <person name="Yan M."/>
            <person name="Ng V."/>
            <person name="Cullen D."/>
            <person name="Martin F."/>
            <person name="Rosso M.-N."/>
            <person name="Henrissat B."/>
            <person name="Hibbett D."/>
            <person name="Martinez A.T."/>
            <person name="Grigoriev I.V."/>
        </authorList>
    </citation>
    <scope>NUCLEOTIDE SEQUENCE</scope>
    <source>
        <strain evidence="1">CBS 506.95</strain>
    </source>
</reference>
<keyword evidence="2" id="KW-1185">Reference proteome</keyword>
<dbReference type="Proteomes" id="UP000807306">
    <property type="component" value="Unassembled WGS sequence"/>
</dbReference>
<dbReference type="EMBL" id="MU158018">
    <property type="protein sequence ID" value="KAF9521598.1"/>
    <property type="molecule type" value="Genomic_DNA"/>
</dbReference>
<protein>
    <submittedName>
        <fullName evidence="1">Uncharacterized protein</fullName>
    </submittedName>
</protein>